<gene>
    <name evidence="1" type="ORF">DYB30_014317</name>
</gene>
<dbReference type="VEuPathDB" id="FungiDB:H257_06487"/>
<reference evidence="1 2" key="1">
    <citation type="submission" date="2018-08" db="EMBL/GenBank/DDBJ databases">
        <title>Aphanomyces genome sequencing and annotation.</title>
        <authorList>
            <person name="Minardi D."/>
            <person name="Oidtmann B."/>
            <person name="Van Der Giezen M."/>
            <person name="Studholme D.J."/>
        </authorList>
    </citation>
    <scope>NUCLEOTIDE SEQUENCE [LARGE SCALE GENOMIC DNA]</scope>
    <source>
        <strain evidence="1 2">D2</strain>
    </source>
</reference>
<organism evidence="1 2">
    <name type="scientific">Aphanomyces astaci</name>
    <name type="common">Crayfish plague agent</name>
    <dbReference type="NCBI Taxonomy" id="112090"/>
    <lineage>
        <taxon>Eukaryota</taxon>
        <taxon>Sar</taxon>
        <taxon>Stramenopiles</taxon>
        <taxon>Oomycota</taxon>
        <taxon>Saprolegniomycetes</taxon>
        <taxon>Saprolegniales</taxon>
        <taxon>Verrucalvaceae</taxon>
        <taxon>Aphanomyces</taxon>
    </lineage>
</organism>
<comment type="caution">
    <text evidence="1">The sequence shown here is derived from an EMBL/GenBank/DDBJ whole genome shotgun (WGS) entry which is preliminary data.</text>
</comment>
<evidence type="ECO:0000313" key="2">
    <source>
        <dbReference type="Proteomes" id="UP000266643"/>
    </source>
</evidence>
<sequence length="154" mass="17849">MAAGSELMGQRVRHRASLFYIEELEEALRLQFPSLNNISVSTLCRALMHDLGLTRKEKRAREAAEFELRDYYRRLSPYYSCPDQLVFVDETSKDGRDSIRKYAWSKRYQKAIVDLPFSRGQRVSALASFTTAGFLSWEYVDGMIDFFFGVFCLG</sequence>
<dbReference type="AlphaFoldDB" id="A0A397E4T1"/>
<name>A0A397E4T1_APHAT</name>
<dbReference type="Proteomes" id="UP000266643">
    <property type="component" value="Unassembled WGS sequence"/>
</dbReference>
<proteinExistence type="predicted"/>
<protein>
    <recommendedName>
        <fullName evidence="3">Tc1-like transposase DDE domain-containing protein</fullName>
    </recommendedName>
</protein>
<evidence type="ECO:0008006" key="3">
    <source>
        <dbReference type="Google" id="ProtNLM"/>
    </source>
</evidence>
<evidence type="ECO:0000313" key="1">
    <source>
        <dbReference type="EMBL" id="RHY76468.1"/>
    </source>
</evidence>
<dbReference type="EMBL" id="QUTD01002230">
    <property type="protein sequence ID" value="RHY76468.1"/>
    <property type="molecule type" value="Genomic_DNA"/>
</dbReference>
<accession>A0A397E4T1</accession>